<dbReference type="RefSeq" id="XP_058338749.1">
    <property type="nucleotide sequence ID" value="XM_058490495.1"/>
</dbReference>
<feature type="region of interest" description="Disordered" evidence="1">
    <location>
        <begin position="198"/>
        <end position="228"/>
    </location>
</feature>
<feature type="region of interest" description="Disordered" evidence="1">
    <location>
        <begin position="258"/>
        <end position="286"/>
    </location>
</feature>
<dbReference type="AlphaFoldDB" id="A0AAD7UWJ1"/>
<name>A0AAD7UWJ1_9FUNG</name>
<feature type="compositionally biased region" description="Polar residues" evidence="1">
    <location>
        <begin position="272"/>
        <end position="286"/>
    </location>
</feature>
<keyword evidence="3" id="KW-1185">Reference proteome</keyword>
<feature type="region of interest" description="Disordered" evidence="1">
    <location>
        <begin position="170"/>
        <end position="189"/>
    </location>
</feature>
<reference evidence="2 3" key="1">
    <citation type="submission" date="2023-03" db="EMBL/GenBank/DDBJ databases">
        <title>Genome sequence of Lichtheimia ornata CBS 291.66.</title>
        <authorList>
            <person name="Mohabir J.T."/>
            <person name="Shea T.P."/>
            <person name="Kurbessoian T."/>
            <person name="Berby B."/>
            <person name="Fontaine J."/>
            <person name="Livny J."/>
            <person name="Gnirke A."/>
            <person name="Stajich J.E."/>
            <person name="Cuomo C.A."/>
        </authorList>
    </citation>
    <scope>NUCLEOTIDE SEQUENCE [LARGE SCALE GENOMIC DNA]</scope>
    <source>
        <strain evidence="2">CBS 291.66</strain>
    </source>
</reference>
<evidence type="ECO:0000256" key="1">
    <source>
        <dbReference type="SAM" id="MobiDB-lite"/>
    </source>
</evidence>
<evidence type="ECO:0000313" key="3">
    <source>
        <dbReference type="Proteomes" id="UP001234581"/>
    </source>
</evidence>
<evidence type="ECO:0000313" key="2">
    <source>
        <dbReference type="EMBL" id="KAJ8653835.1"/>
    </source>
</evidence>
<comment type="caution">
    <text evidence="2">The sequence shown here is derived from an EMBL/GenBank/DDBJ whole genome shotgun (WGS) entry which is preliminary data.</text>
</comment>
<organism evidence="2 3">
    <name type="scientific">Lichtheimia ornata</name>
    <dbReference type="NCBI Taxonomy" id="688661"/>
    <lineage>
        <taxon>Eukaryota</taxon>
        <taxon>Fungi</taxon>
        <taxon>Fungi incertae sedis</taxon>
        <taxon>Mucoromycota</taxon>
        <taxon>Mucoromycotina</taxon>
        <taxon>Mucoromycetes</taxon>
        <taxon>Mucorales</taxon>
        <taxon>Lichtheimiaceae</taxon>
        <taxon>Lichtheimia</taxon>
    </lineage>
</organism>
<dbReference type="Proteomes" id="UP001234581">
    <property type="component" value="Unassembled WGS sequence"/>
</dbReference>
<dbReference type="EMBL" id="JARTCD010000071">
    <property type="protein sequence ID" value="KAJ8653835.1"/>
    <property type="molecule type" value="Genomic_DNA"/>
</dbReference>
<feature type="compositionally biased region" description="Pro residues" evidence="1">
    <location>
        <begin position="68"/>
        <end position="77"/>
    </location>
</feature>
<sequence>MGFITSQAAIQRFPDGTVEIHVPQTLTPEQEQYEFPPRSRLLKKLASATAERKRVSLTLLENDNNSHMPPPPPPIPAPHAKKPDQHAMDEWFSSCNGNNATTATTRRRRTRRGSIFDTSSFTTSSSNVQQHHRPLVPSTTRRLTQQQHHTKNVTTAVHDAMAPLQSITGQRLTRYSSLTPPPEDDPARKHYVPRKLLRPPLSSSSTVTCSSSSLSTMSTTSTHCRQRPEENKKRFVRLVDVFHQKLHEQQRLVHQQQHVEMTSPPSPRPTAILNSQYRSKGTTTTSIRSTCKGKYLNFAQHHNNNQRRAAPTAITR</sequence>
<feature type="region of interest" description="Disordered" evidence="1">
    <location>
        <begin position="61"/>
        <end position="83"/>
    </location>
</feature>
<gene>
    <name evidence="2" type="ORF">O0I10_010516</name>
</gene>
<dbReference type="GeneID" id="83217919"/>
<protein>
    <submittedName>
        <fullName evidence="2">Uncharacterized protein</fullName>
    </submittedName>
</protein>
<proteinExistence type="predicted"/>
<accession>A0AAD7UWJ1</accession>
<feature type="region of interest" description="Disordered" evidence="1">
    <location>
        <begin position="117"/>
        <end position="144"/>
    </location>
</feature>
<feature type="compositionally biased region" description="Low complexity" evidence="1">
    <location>
        <begin position="198"/>
        <end position="222"/>
    </location>
</feature>